<sequence>MKGEQVKDNEYVSFVTLGLNEVSFYDQYPGNDLIARFKASCMEQRGEVTLINDKTLPVAGQTAYVRTAKADIGFFYYFGFVQISNEYCYTMIGDCDVEDSATYEPLFDDIWQSLQYFGNPAQELTKQKAEIDAIFSRYDTSEDEPPESKLEVEPFSVPEDGQEYWEMAGLPFQLLPVKDVYISDGDGALYVKLEAMVEDYSDEKYGHILNDYEDGKIYMQFYFKKIYQAGIPTGVFTFEDERDSSYLSYLWKGGFEYTMNFSGEATLKEGWLGINGQFADNPVRIAVKLPVQELDWTKYRFLHTDELETAPADIVHHLQLTDPYPAILQEVLHPLTQLESLNIDYNSNNKHAADLREVPKAIKRFKALKSLTLRGISGVDSLPQWIGDLKELETLHINGSSIEGIHPYVFQLPKLKYCYLSHNQLQSISPQAANALETLILDNNKFTSIPDVLIRMKSLKRLNIEDNPLTSLPAGLEKIDELILELEKKMTLLDYSYKGADGQGTVAYDDSLFFSANDPALATKLEEAVKAQGLEEYLSGLSRLGRKAVALATTEEDDYATPGNIRFGGLPDLPADIPYPYFKAYNGEQKAMQFLAQINCANIAHLQDYLPRTGMLYFFIEDQEDLNPKVIYYNGEASALQPGNTLNITEEDVYDERGLYTPFKAVAESYPDVPSFYNARDYYKGVSPELSALEEMDNETEALKDAVKPATEPVHSINSYVFKQHDTPEKEAVHALRGKPEDWMVLLRVSSDNNTGFSFWDAGEIYFVIHKSDLAKANFSNIYAGLESS</sequence>
<gene>
    <name evidence="3" type="ORF">K1Y79_28450</name>
</gene>
<name>A0ABS7GKQ6_9BACT</name>
<dbReference type="PROSITE" id="PS51450">
    <property type="entry name" value="LRR"/>
    <property type="match status" value="1"/>
</dbReference>
<keyword evidence="4" id="KW-1185">Reference proteome</keyword>
<dbReference type="SUPFAM" id="SSF52047">
    <property type="entry name" value="RNI-like"/>
    <property type="match status" value="1"/>
</dbReference>
<dbReference type="Proteomes" id="UP000812961">
    <property type="component" value="Unassembled WGS sequence"/>
</dbReference>
<dbReference type="InterPro" id="IPR001611">
    <property type="entry name" value="Leu-rich_rpt"/>
</dbReference>
<reference evidence="3 4" key="1">
    <citation type="submission" date="2021-08" db="EMBL/GenBank/DDBJ databases">
        <title>The genome sequence of Chitinophaga sp. B61.</title>
        <authorList>
            <person name="Zhang X."/>
        </authorList>
    </citation>
    <scope>NUCLEOTIDE SEQUENCE [LARGE SCALE GENOMIC DNA]</scope>
    <source>
        <strain evidence="3 4">B61</strain>
    </source>
</reference>
<proteinExistence type="predicted"/>
<dbReference type="Gene3D" id="3.80.10.10">
    <property type="entry name" value="Ribonuclease Inhibitor"/>
    <property type="match status" value="1"/>
</dbReference>
<evidence type="ECO:0000256" key="2">
    <source>
        <dbReference type="ARBA" id="ARBA00022737"/>
    </source>
</evidence>
<dbReference type="Gene3D" id="2.30.320.10">
    <property type="entry name" value="YwqG-like"/>
    <property type="match status" value="1"/>
</dbReference>
<dbReference type="InterPro" id="IPR050216">
    <property type="entry name" value="LRR_domain-containing"/>
</dbReference>
<evidence type="ECO:0000313" key="4">
    <source>
        <dbReference type="Proteomes" id="UP000812961"/>
    </source>
</evidence>
<dbReference type="InterPro" id="IPR035948">
    <property type="entry name" value="YwqG-like_sf"/>
</dbReference>
<dbReference type="Pfam" id="PF09234">
    <property type="entry name" value="DUF1963"/>
    <property type="match status" value="1"/>
</dbReference>
<dbReference type="SUPFAM" id="SSF103032">
    <property type="entry name" value="Hypothetical protein YwqG"/>
    <property type="match status" value="1"/>
</dbReference>
<accession>A0ABS7GKQ6</accession>
<dbReference type="EMBL" id="JAICCF010000007">
    <property type="protein sequence ID" value="MBW8688300.1"/>
    <property type="molecule type" value="Genomic_DNA"/>
</dbReference>
<dbReference type="SMART" id="SM00369">
    <property type="entry name" value="LRR_TYP"/>
    <property type="match status" value="3"/>
</dbReference>
<evidence type="ECO:0000313" key="3">
    <source>
        <dbReference type="EMBL" id="MBW8688300.1"/>
    </source>
</evidence>
<comment type="caution">
    <text evidence="3">The sequence shown here is derived from an EMBL/GenBank/DDBJ whole genome shotgun (WGS) entry which is preliminary data.</text>
</comment>
<organism evidence="3 4">
    <name type="scientific">Chitinophaga rhizophila</name>
    <dbReference type="NCBI Taxonomy" id="2866212"/>
    <lineage>
        <taxon>Bacteria</taxon>
        <taxon>Pseudomonadati</taxon>
        <taxon>Bacteroidota</taxon>
        <taxon>Chitinophagia</taxon>
        <taxon>Chitinophagales</taxon>
        <taxon>Chitinophagaceae</taxon>
        <taxon>Chitinophaga</taxon>
    </lineage>
</organism>
<dbReference type="InterPro" id="IPR032675">
    <property type="entry name" value="LRR_dom_sf"/>
</dbReference>
<dbReference type="Pfam" id="PF13855">
    <property type="entry name" value="LRR_8"/>
    <property type="match status" value="1"/>
</dbReference>
<keyword evidence="1" id="KW-0433">Leucine-rich repeat</keyword>
<dbReference type="PANTHER" id="PTHR48051">
    <property type="match status" value="1"/>
</dbReference>
<dbReference type="InterPro" id="IPR015315">
    <property type="entry name" value="DUF1963"/>
</dbReference>
<keyword evidence="2" id="KW-0677">Repeat</keyword>
<protein>
    <submittedName>
        <fullName evidence="3">DUF1963 domain-containing protein</fullName>
    </submittedName>
</protein>
<dbReference type="InterPro" id="IPR003591">
    <property type="entry name" value="Leu-rich_rpt_typical-subtyp"/>
</dbReference>
<evidence type="ECO:0000256" key="1">
    <source>
        <dbReference type="ARBA" id="ARBA00022614"/>
    </source>
</evidence>
<dbReference type="PANTHER" id="PTHR48051:SF1">
    <property type="entry name" value="RAS SUPPRESSOR PROTEIN 1"/>
    <property type="match status" value="1"/>
</dbReference>